<feature type="compositionally biased region" description="Basic and acidic residues" evidence="1">
    <location>
        <begin position="48"/>
        <end position="60"/>
    </location>
</feature>
<keyword evidence="2" id="KW-0732">Signal</keyword>
<dbReference type="RefSeq" id="WP_058421946.1">
    <property type="nucleotide sequence ID" value="NZ_LKEF01000048.1"/>
</dbReference>
<gene>
    <name evidence="3" type="ORF">AO063_03350</name>
</gene>
<protein>
    <submittedName>
        <fullName evidence="3">Uncharacterized protein</fullName>
    </submittedName>
</protein>
<dbReference type="EMBL" id="LKEF01000048">
    <property type="protein sequence ID" value="KTB59074.1"/>
    <property type="molecule type" value="Genomic_DNA"/>
</dbReference>
<name>A0A0W0HEC6_PSEFL</name>
<sequence>MKTGISCKIVLVICLTGWLATPAYAAFGDAIPGSALPPGSYPSSPSDSSKKAEAPPKEKASSSGSSTQQQGGKKTQKKAPKKTR</sequence>
<feature type="signal peptide" evidence="2">
    <location>
        <begin position="1"/>
        <end position="25"/>
    </location>
</feature>
<feature type="compositionally biased region" description="Low complexity" evidence="1">
    <location>
        <begin position="35"/>
        <end position="47"/>
    </location>
</feature>
<feature type="compositionally biased region" description="Low complexity" evidence="1">
    <location>
        <begin position="61"/>
        <end position="73"/>
    </location>
</feature>
<dbReference type="AlphaFoldDB" id="A0A0W0HEC6"/>
<comment type="caution">
    <text evidence="3">The sequence shown here is derived from an EMBL/GenBank/DDBJ whole genome shotgun (WGS) entry which is preliminary data.</text>
</comment>
<evidence type="ECO:0000313" key="3">
    <source>
        <dbReference type="EMBL" id="KTB59074.1"/>
    </source>
</evidence>
<feature type="compositionally biased region" description="Basic residues" evidence="1">
    <location>
        <begin position="74"/>
        <end position="84"/>
    </location>
</feature>
<evidence type="ECO:0000256" key="2">
    <source>
        <dbReference type="SAM" id="SignalP"/>
    </source>
</evidence>
<reference evidence="3 4" key="1">
    <citation type="submission" date="2015-09" db="EMBL/GenBank/DDBJ databases">
        <title>Genome sequence of ICMP 11288.</title>
        <authorList>
            <person name="Visnovsky S."/>
            <person name="Lu A."/>
            <person name="Panda P."/>
            <person name="Pitman A."/>
        </authorList>
    </citation>
    <scope>NUCLEOTIDE SEQUENCE [LARGE SCALE GENOMIC DNA]</scope>
    <source>
        <strain evidence="3 4">ICMP 11288</strain>
    </source>
</reference>
<proteinExistence type="predicted"/>
<evidence type="ECO:0000256" key="1">
    <source>
        <dbReference type="SAM" id="MobiDB-lite"/>
    </source>
</evidence>
<feature type="region of interest" description="Disordered" evidence="1">
    <location>
        <begin position="35"/>
        <end position="84"/>
    </location>
</feature>
<accession>A0A0W0HEC6</accession>
<feature type="chain" id="PRO_5006903226" evidence="2">
    <location>
        <begin position="26"/>
        <end position="84"/>
    </location>
</feature>
<evidence type="ECO:0000313" key="4">
    <source>
        <dbReference type="Proteomes" id="UP000054197"/>
    </source>
</evidence>
<dbReference type="Proteomes" id="UP000054197">
    <property type="component" value="Unassembled WGS sequence"/>
</dbReference>
<organism evidence="3 4">
    <name type="scientific">Pseudomonas fluorescens ICMP 11288</name>
    <dbReference type="NCBI Taxonomy" id="1198309"/>
    <lineage>
        <taxon>Bacteria</taxon>
        <taxon>Pseudomonadati</taxon>
        <taxon>Pseudomonadota</taxon>
        <taxon>Gammaproteobacteria</taxon>
        <taxon>Pseudomonadales</taxon>
        <taxon>Pseudomonadaceae</taxon>
        <taxon>Pseudomonas</taxon>
    </lineage>
</organism>